<protein>
    <submittedName>
        <fullName evidence="1">DUF4943 domain-containing protein</fullName>
    </submittedName>
</protein>
<gene>
    <name evidence="1" type="ORF">GM418_09955</name>
</gene>
<proteinExistence type="predicted"/>
<dbReference type="Proteomes" id="UP000428260">
    <property type="component" value="Chromosome"/>
</dbReference>
<reference evidence="1 2" key="1">
    <citation type="submission" date="2019-11" db="EMBL/GenBank/DDBJ databases">
        <authorList>
            <person name="Zheng R.K."/>
            <person name="Sun C.M."/>
        </authorList>
    </citation>
    <scope>NUCLEOTIDE SEQUENCE [LARGE SCALE GENOMIC DNA]</scope>
    <source>
        <strain evidence="1 2">WC007</strain>
    </source>
</reference>
<dbReference type="PROSITE" id="PS51257">
    <property type="entry name" value="PROKAR_LIPOPROTEIN"/>
    <property type="match status" value="1"/>
</dbReference>
<evidence type="ECO:0000313" key="1">
    <source>
        <dbReference type="EMBL" id="QGY43968.1"/>
    </source>
</evidence>
<dbReference type="KEGG" id="mcos:GM418_09955"/>
<organism evidence="1 2">
    <name type="scientific">Maribellus comscasis</name>
    <dbReference type="NCBI Taxonomy" id="2681766"/>
    <lineage>
        <taxon>Bacteria</taxon>
        <taxon>Pseudomonadati</taxon>
        <taxon>Bacteroidota</taxon>
        <taxon>Bacteroidia</taxon>
        <taxon>Marinilabiliales</taxon>
        <taxon>Prolixibacteraceae</taxon>
        <taxon>Maribellus</taxon>
    </lineage>
</organism>
<accession>A0A6I6JSB8</accession>
<dbReference type="EMBL" id="CP046401">
    <property type="protein sequence ID" value="QGY43968.1"/>
    <property type="molecule type" value="Genomic_DNA"/>
</dbReference>
<name>A0A6I6JSB8_9BACT</name>
<evidence type="ECO:0000313" key="2">
    <source>
        <dbReference type="Proteomes" id="UP000428260"/>
    </source>
</evidence>
<sequence length="180" mass="20820">MKTIRILSVFILSFVLFSCKKSELDIENPDVRLFVEQLKNGTYNQFERNENGEKVGAIMPAFNLKQVSQLIDYAADTSFIPDLSCVPINPISSRLMWPINRPGKVFLGEYLLWCAQYAIDGHFPSLDPFLVNINEEETGKGITAKEVLLVRDYYENWWNLYNENVLEAPRPLAETPYTWF</sequence>
<keyword evidence="2" id="KW-1185">Reference proteome</keyword>
<dbReference type="InterPro" id="IPR032546">
    <property type="entry name" value="DUF4943"/>
</dbReference>
<dbReference type="AlphaFoldDB" id="A0A6I6JSB8"/>
<dbReference type="RefSeq" id="WP_158865622.1">
    <property type="nucleotide sequence ID" value="NZ_CP046401.1"/>
</dbReference>
<dbReference type="Pfam" id="PF16301">
    <property type="entry name" value="DUF4943"/>
    <property type="match status" value="1"/>
</dbReference>